<dbReference type="AlphaFoldDB" id="A0A656Z743"/>
<comment type="caution">
    <text evidence="1">The sequence shown here is derived from an EMBL/GenBank/DDBJ whole genome shotgun (WGS) entry which is preliminary data.</text>
</comment>
<evidence type="ECO:0000313" key="1">
    <source>
        <dbReference type="EMBL" id="KYB45066.1"/>
    </source>
</evidence>
<accession>A0A656Z743</accession>
<protein>
    <submittedName>
        <fullName evidence="1">Uncharacterized protein</fullName>
    </submittedName>
</protein>
<gene>
    <name evidence="1" type="ORF">AB664_14555</name>
</gene>
<reference evidence="1" key="1">
    <citation type="submission" date="2016-02" db="EMBL/GenBank/DDBJ databases">
        <title>Genomic sequences of Ochrobactrum anthropi.</title>
        <authorList>
            <person name="Chudasama K.S."/>
            <person name="Thaker V.S."/>
        </authorList>
    </citation>
    <scope>NUCLEOTIDE SEQUENCE [LARGE SCALE GENOMIC DNA]</scope>
    <source>
        <strain evidence="1">SUBG007</strain>
    </source>
</reference>
<organism evidence="1">
    <name type="scientific">Brucella anthropi</name>
    <name type="common">Ochrobactrum anthropi</name>
    <dbReference type="NCBI Taxonomy" id="529"/>
    <lineage>
        <taxon>Bacteria</taxon>
        <taxon>Pseudomonadati</taxon>
        <taxon>Pseudomonadota</taxon>
        <taxon>Alphaproteobacteria</taxon>
        <taxon>Hyphomicrobiales</taxon>
        <taxon>Brucellaceae</taxon>
        <taxon>Brucella/Ochrobactrum group</taxon>
        <taxon>Brucella</taxon>
    </lineage>
</organism>
<name>A0A656Z743_BRUAN</name>
<sequence length="99" mass="11583">MLPVGREADYPKLLVCKPLHFAHPFPLLTCWKVYRNELIWIVQVFDTGNLYAALLNVFKAKLRTGKVIKPHRSHFRLFVVLKYISFPDMAAKHLPAFFE</sequence>
<proteinExistence type="predicted"/>
<dbReference type="EMBL" id="LUAY01006627">
    <property type="protein sequence ID" value="KYB45066.1"/>
    <property type="molecule type" value="Genomic_DNA"/>
</dbReference>